<accession>A0A0K8P440</accession>
<dbReference type="STRING" id="1547922.ISF6_3247"/>
<gene>
    <name evidence="1" type="ORF">ISF6_3247</name>
</gene>
<dbReference type="RefSeq" id="WP_054021324.1">
    <property type="nucleotide sequence ID" value="NZ_BBYR01000045.1"/>
</dbReference>
<reference evidence="2" key="1">
    <citation type="submission" date="2015-07" db="EMBL/GenBank/DDBJ databases">
        <title>Discovery of a poly(ethylene terephthalate assimilation.</title>
        <authorList>
            <person name="Yoshida S."/>
            <person name="Hiraga K."/>
            <person name="Takehana T."/>
            <person name="Taniguchi I."/>
            <person name="Yamaji H."/>
            <person name="Maeda Y."/>
            <person name="Toyohara K."/>
            <person name="Miyamoto K."/>
            <person name="Kimura Y."/>
            <person name="Oda K."/>
        </authorList>
    </citation>
    <scope>NUCLEOTIDE SEQUENCE [LARGE SCALE GENOMIC DNA]</scope>
    <source>
        <strain evidence="2">NBRC 110686 / TISTR 2288 / 201-F6</strain>
    </source>
</reference>
<evidence type="ECO:0000313" key="2">
    <source>
        <dbReference type="Proteomes" id="UP000037660"/>
    </source>
</evidence>
<proteinExistence type="predicted"/>
<dbReference type="AlphaFoldDB" id="A0A0K8P440"/>
<evidence type="ECO:0000313" key="1">
    <source>
        <dbReference type="EMBL" id="GAP37392.1"/>
    </source>
</evidence>
<protein>
    <submittedName>
        <fullName evidence="1">Conserved phage protein</fullName>
    </submittedName>
</protein>
<dbReference type="Proteomes" id="UP000037660">
    <property type="component" value="Unassembled WGS sequence"/>
</dbReference>
<keyword evidence="2" id="KW-1185">Reference proteome</keyword>
<dbReference type="OrthoDB" id="8871616at2"/>
<reference evidence="1 2" key="2">
    <citation type="journal article" date="2016" name="Science">
        <title>A bacterium that degrades and assimilates poly(ethylene terephthalate).</title>
        <authorList>
            <person name="Yoshida S."/>
            <person name="Hiraga K."/>
            <person name="Takehana T."/>
            <person name="Taniguchi I."/>
            <person name="Yamaji H."/>
            <person name="Maeda Y."/>
            <person name="Toyohara K."/>
            <person name="Miyamoto K."/>
            <person name="Kimura Y."/>
            <person name="Oda K."/>
        </authorList>
    </citation>
    <scope>NUCLEOTIDE SEQUENCE [LARGE SCALE GENOMIC DNA]</scope>
    <source>
        <strain evidence="2">NBRC 110686 / TISTR 2288 / 201-F6</strain>
    </source>
</reference>
<comment type="caution">
    <text evidence="1">The sequence shown here is derived from an EMBL/GenBank/DDBJ whole genome shotgun (WGS) entry which is preliminary data.</text>
</comment>
<sequence>MAFSAETRQIPGSDPDGPCYELAWQDNTGGPIPCFIARDFNVGQAAVAEFTADWKVNDVAGRSRAGFGMLRSAEGAGIAVVVDNLGGGSWSLSIGVCDTWSQYGSMVATVGSLPTLVAGSKFRIHLKATVNEDDSTRVVATVRTTADVDIGSVTATLNVARGDYFGFYGTFEQLGGTSTMRIYSARVQASGSTNYVAQPTATSYVYRFVNDLGEASAPGPASATVLRPDGVSVTVTTPTAVPLGTDPDYQIVAKQLFRAVNGASGTVFVLVAEIPLAQADFVDTLDDTAIADNEVLDTAEDDLPPADLQGILALPNGIMAGFRRNQLCLSGAGRPHGWPVRFRLPTDVDIVAIANIDNTVVIGTRAHVYTATGNEPGSYSMSKPGAAQACTSKPSMVNLPGFGVVFASPDGFMACAGSAGDVRNISEGFFSRRQWQALDPTSVRCEVHDGMLFFWTTGGGARGWILDPRANGFGLVRLSAHAAASHVDALNDALFLRLSANAEPTDADLPLASTAVAPNGQRVYEFDAGASDMVYVYRGRLNELPRDAAMIYARVRAAGYANLVVRFYADGVLVKKKVVSSDALFTLPAPEDAAAWEIELMGTSTVRSAAAAEDALELT</sequence>
<name>A0A0K8P440_PISS1</name>
<organism evidence="1 2">
    <name type="scientific">Piscinibacter sakaiensis</name>
    <name type="common">Ideonella sakaiensis</name>
    <dbReference type="NCBI Taxonomy" id="1547922"/>
    <lineage>
        <taxon>Bacteria</taxon>
        <taxon>Pseudomonadati</taxon>
        <taxon>Pseudomonadota</taxon>
        <taxon>Betaproteobacteria</taxon>
        <taxon>Burkholderiales</taxon>
        <taxon>Sphaerotilaceae</taxon>
        <taxon>Piscinibacter</taxon>
    </lineage>
</organism>
<dbReference type="EMBL" id="BBYR01000045">
    <property type="protein sequence ID" value="GAP37392.1"/>
    <property type="molecule type" value="Genomic_DNA"/>
</dbReference>